<proteinExistence type="predicted"/>
<name>A0A4R8LUR6_9BURK</name>
<evidence type="ECO:0000313" key="2">
    <source>
        <dbReference type="EMBL" id="TDY51533.1"/>
    </source>
</evidence>
<sequence length="110" mass="11186">MKSLIHVVVAACALSAATLAFAQASNGPVTRAEVRADLVQVEQAGYQPAGNQTEFPQNVQAADAQVAAQQNSTTAAVGGIAATGSSAWGRRALPVSIASGNEEASVYQHH</sequence>
<dbReference type="OrthoDB" id="9099264at2"/>
<gene>
    <name evidence="2" type="ORF">BX592_107101</name>
</gene>
<protein>
    <submittedName>
        <fullName evidence="2">Uncharacterized protein DUF4148</fullName>
    </submittedName>
</protein>
<dbReference type="AlphaFoldDB" id="A0A4R8LUR6"/>
<organism evidence="2 3">
    <name type="scientific">Paraburkholderia rhizosphaerae</name>
    <dbReference type="NCBI Taxonomy" id="480658"/>
    <lineage>
        <taxon>Bacteria</taxon>
        <taxon>Pseudomonadati</taxon>
        <taxon>Pseudomonadota</taxon>
        <taxon>Betaproteobacteria</taxon>
        <taxon>Burkholderiales</taxon>
        <taxon>Burkholderiaceae</taxon>
        <taxon>Paraburkholderia</taxon>
    </lineage>
</organism>
<dbReference type="EMBL" id="SORE01000007">
    <property type="protein sequence ID" value="TDY51533.1"/>
    <property type="molecule type" value="Genomic_DNA"/>
</dbReference>
<feature type="signal peptide" evidence="1">
    <location>
        <begin position="1"/>
        <end position="22"/>
    </location>
</feature>
<dbReference type="InterPro" id="IPR025421">
    <property type="entry name" value="DUF4148"/>
</dbReference>
<keyword evidence="1" id="KW-0732">Signal</keyword>
<reference evidence="2 3" key="1">
    <citation type="submission" date="2019-03" db="EMBL/GenBank/DDBJ databases">
        <title>Genomic Encyclopedia of Type Strains, Phase III (KMG-III): the genomes of soil and plant-associated and newly described type strains.</title>
        <authorList>
            <person name="Whitman W."/>
        </authorList>
    </citation>
    <scope>NUCLEOTIDE SEQUENCE [LARGE SCALE GENOMIC DNA]</scope>
    <source>
        <strain evidence="2 3">LMG 29544</strain>
    </source>
</reference>
<evidence type="ECO:0000256" key="1">
    <source>
        <dbReference type="SAM" id="SignalP"/>
    </source>
</evidence>
<dbReference type="Pfam" id="PF13663">
    <property type="entry name" value="DUF4148"/>
    <property type="match status" value="1"/>
</dbReference>
<dbReference type="Proteomes" id="UP000295509">
    <property type="component" value="Unassembled WGS sequence"/>
</dbReference>
<keyword evidence="3" id="KW-1185">Reference proteome</keyword>
<evidence type="ECO:0000313" key="3">
    <source>
        <dbReference type="Proteomes" id="UP000295509"/>
    </source>
</evidence>
<dbReference type="RefSeq" id="WP_134191871.1">
    <property type="nucleotide sequence ID" value="NZ_JBHLUW010000046.1"/>
</dbReference>
<comment type="caution">
    <text evidence="2">The sequence shown here is derived from an EMBL/GenBank/DDBJ whole genome shotgun (WGS) entry which is preliminary data.</text>
</comment>
<accession>A0A4R8LUR6</accession>
<feature type="chain" id="PRO_5020188937" evidence="1">
    <location>
        <begin position="23"/>
        <end position="110"/>
    </location>
</feature>